<keyword evidence="2" id="KW-1185">Reference proteome</keyword>
<feature type="non-terminal residue" evidence="1">
    <location>
        <position position="1"/>
    </location>
</feature>
<name>A0A392SP36_9FABA</name>
<reference evidence="1 2" key="1">
    <citation type="journal article" date="2018" name="Front. Plant Sci.">
        <title>Red Clover (Trifolium pratense) and Zigzag Clover (T. medium) - A Picture of Genomic Similarities and Differences.</title>
        <authorList>
            <person name="Dluhosova J."/>
            <person name="Istvanek J."/>
            <person name="Nedelnik J."/>
            <person name="Repkova J."/>
        </authorList>
    </citation>
    <scope>NUCLEOTIDE SEQUENCE [LARGE SCALE GENOMIC DNA]</scope>
    <source>
        <strain evidence="2">cv. 10/8</strain>
        <tissue evidence="1">Leaf</tissue>
    </source>
</reference>
<feature type="non-terminal residue" evidence="1">
    <location>
        <position position="98"/>
    </location>
</feature>
<comment type="caution">
    <text evidence="1">The sequence shown here is derived from an EMBL/GenBank/DDBJ whole genome shotgun (WGS) entry which is preliminary data.</text>
</comment>
<accession>A0A392SP36</accession>
<sequence length="98" mass="11329">EDEWHVLFGCDASIQARHAAGIEHVIQPRNQQAGLAKDVIHAICSTVDKDTAEIFAMLVWVLWKFCEVWNDAHESGWDLSFKARHLWEEWAAIQHVQH</sequence>
<dbReference type="Proteomes" id="UP000265520">
    <property type="component" value="Unassembled WGS sequence"/>
</dbReference>
<dbReference type="EMBL" id="LXQA010419384">
    <property type="protein sequence ID" value="MCI50633.1"/>
    <property type="molecule type" value="Genomic_DNA"/>
</dbReference>
<dbReference type="AlphaFoldDB" id="A0A392SP36"/>
<protein>
    <submittedName>
        <fullName evidence="1">Uncharacterized protein</fullName>
    </submittedName>
</protein>
<evidence type="ECO:0000313" key="2">
    <source>
        <dbReference type="Proteomes" id="UP000265520"/>
    </source>
</evidence>
<proteinExistence type="predicted"/>
<organism evidence="1 2">
    <name type="scientific">Trifolium medium</name>
    <dbReference type="NCBI Taxonomy" id="97028"/>
    <lineage>
        <taxon>Eukaryota</taxon>
        <taxon>Viridiplantae</taxon>
        <taxon>Streptophyta</taxon>
        <taxon>Embryophyta</taxon>
        <taxon>Tracheophyta</taxon>
        <taxon>Spermatophyta</taxon>
        <taxon>Magnoliopsida</taxon>
        <taxon>eudicotyledons</taxon>
        <taxon>Gunneridae</taxon>
        <taxon>Pentapetalae</taxon>
        <taxon>rosids</taxon>
        <taxon>fabids</taxon>
        <taxon>Fabales</taxon>
        <taxon>Fabaceae</taxon>
        <taxon>Papilionoideae</taxon>
        <taxon>50 kb inversion clade</taxon>
        <taxon>NPAAA clade</taxon>
        <taxon>Hologalegina</taxon>
        <taxon>IRL clade</taxon>
        <taxon>Trifolieae</taxon>
        <taxon>Trifolium</taxon>
    </lineage>
</organism>
<evidence type="ECO:0000313" key="1">
    <source>
        <dbReference type="EMBL" id="MCI50633.1"/>
    </source>
</evidence>